<dbReference type="EMBL" id="CM042881">
    <property type="protein sequence ID" value="KAI4387076.1"/>
    <property type="molecule type" value="Genomic_DNA"/>
</dbReference>
<proteinExistence type="predicted"/>
<dbReference type="Proteomes" id="UP001057402">
    <property type="component" value="Chromosome 2"/>
</dbReference>
<evidence type="ECO:0000313" key="1">
    <source>
        <dbReference type="EMBL" id="KAI4387076.1"/>
    </source>
</evidence>
<reference evidence="2" key="1">
    <citation type="journal article" date="2023" name="Front. Plant Sci.">
        <title>Chromosomal-level genome assembly of Melastoma candidum provides insights into trichome evolution.</title>
        <authorList>
            <person name="Zhong Y."/>
            <person name="Wu W."/>
            <person name="Sun C."/>
            <person name="Zou P."/>
            <person name="Liu Y."/>
            <person name="Dai S."/>
            <person name="Zhou R."/>
        </authorList>
    </citation>
    <scope>NUCLEOTIDE SEQUENCE [LARGE SCALE GENOMIC DNA]</scope>
</reference>
<name>A0ACB9S6I1_9MYRT</name>
<sequence>MVMACGGVVRLYALEGILKVEPLAVEASVLDQGLLHSILVLMGLHGSSNPVASIALADQRTNKRITDVDGNDAELKDAEENGDIEEDEDDSSEDEDDSSEDEDDSGDGEEDVVMAEGNQEDEDEDEDDDSDEGSSEEDDDEGSSDDDDGEGSSDDDEDGYDDLYEEEDEPPQKRRK</sequence>
<keyword evidence="2" id="KW-1185">Reference proteome</keyword>
<organism evidence="1 2">
    <name type="scientific">Melastoma candidum</name>
    <dbReference type="NCBI Taxonomy" id="119954"/>
    <lineage>
        <taxon>Eukaryota</taxon>
        <taxon>Viridiplantae</taxon>
        <taxon>Streptophyta</taxon>
        <taxon>Embryophyta</taxon>
        <taxon>Tracheophyta</taxon>
        <taxon>Spermatophyta</taxon>
        <taxon>Magnoliopsida</taxon>
        <taxon>eudicotyledons</taxon>
        <taxon>Gunneridae</taxon>
        <taxon>Pentapetalae</taxon>
        <taxon>rosids</taxon>
        <taxon>malvids</taxon>
        <taxon>Myrtales</taxon>
        <taxon>Melastomataceae</taxon>
        <taxon>Melastomatoideae</taxon>
        <taxon>Melastomateae</taxon>
        <taxon>Melastoma</taxon>
    </lineage>
</organism>
<gene>
    <name evidence="1" type="ORF">MLD38_004936</name>
</gene>
<protein>
    <submittedName>
        <fullName evidence="1">Uncharacterized protein</fullName>
    </submittedName>
</protein>
<evidence type="ECO:0000313" key="2">
    <source>
        <dbReference type="Proteomes" id="UP001057402"/>
    </source>
</evidence>
<accession>A0ACB9S6I1</accession>
<comment type="caution">
    <text evidence="1">The sequence shown here is derived from an EMBL/GenBank/DDBJ whole genome shotgun (WGS) entry which is preliminary data.</text>
</comment>